<proteinExistence type="inferred from homology"/>
<dbReference type="FunCoup" id="G3SNE9">
    <property type="interactions" value="2"/>
</dbReference>
<dbReference type="GO" id="GO:0005102">
    <property type="term" value="F:signaling receptor binding"/>
    <property type="evidence" value="ECO:0007669"/>
    <property type="project" value="TreeGrafter"/>
</dbReference>
<sequence>IFELQDSNSDGLTARTGVTLDCGCASWCPGMGIYNPLEQCCDEGTVLSLNKTCLCGPNSTFWPCFQHCCPESLDSQNQTVVRFKVPGMKSNCTPAPIIRICAQQIVEDLPSQAFVQTDFN</sequence>
<dbReference type="HOGENOM" id="CLU_148773_1_0_1"/>
<organism evidence="5 6">
    <name type="scientific">Loxodonta africana</name>
    <name type="common">African elephant</name>
    <dbReference type="NCBI Taxonomy" id="9785"/>
    <lineage>
        <taxon>Eukaryota</taxon>
        <taxon>Metazoa</taxon>
        <taxon>Chordata</taxon>
        <taxon>Craniata</taxon>
        <taxon>Vertebrata</taxon>
        <taxon>Euteleostomi</taxon>
        <taxon>Mammalia</taxon>
        <taxon>Eutheria</taxon>
        <taxon>Afrotheria</taxon>
        <taxon>Proboscidea</taxon>
        <taxon>Elephantidae</taxon>
        <taxon>Loxodonta</taxon>
    </lineage>
</organism>
<keyword evidence="3" id="KW-0964">Secreted</keyword>
<dbReference type="InterPro" id="IPR032744">
    <property type="entry name" value="IGFL"/>
</dbReference>
<evidence type="ECO:0000313" key="6">
    <source>
        <dbReference type="Proteomes" id="UP000007646"/>
    </source>
</evidence>
<gene>
    <name evidence="5" type="primary">IGFL4</name>
</gene>
<dbReference type="GeneTree" id="ENSGT00390000009557"/>
<keyword evidence="6" id="KW-1185">Reference proteome</keyword>
<comment type="subcellular location">
    <subcellularLocation>
        <location evidence="1">Secreted</location>
    </subcellularLocation>
</comment>
<keyword evidence="4" id="KW-0732">Signal</keyword>
<evidence type="ECO:0000256" key="2">
    <source>
        <dbReference type="ARBA" id="ARBA00009529"/>
    </source>
</evidence>
<dbReference type="GO" id="GO:0005615">
    <property type="term" value="C:extracellular space"/>
    <property type="evidence" value="ECO:0007669"/>
    <property type="project" value="TreeGrafter"/>
</dbReference>
<evidence type="ECO:0000256" key="1">
    <source>
        <dbReference type="ARBA" id="ARBA00004613"/>
    </source>
</evidence>
<reference evidence="5 6" key="1">
    <citation type="submission" date="2009-06" db="EMBL/GenBank/DDBJ databases">
        <title>The Genome Sequence of Loxodonta africana (African elephant).</title>
        <authorList>
            <person name="Di Palma F."/>
            <person name="Heiman D."/>
            <person name="Young S."/>
            <person name="Johnson J."/>
            <person name="Lander E.S."/>
            <person name="Lindblad-Toh K."/>
        </authorList>
    </citation>
    <scope>NUCLEOTIDE SEQUENCE [LARGE SCALE GENOMIC DNA]</scope>
    <source>
        <strain evidence="5 6">Isolate ISIS603380</strain>
    </source>
</reference>
<name>G3SNE9_LOXAF</name>
<evidence type="ECO:0000313" key="5">
    <source>
        <dbReference type="Ensembl" id="ENSLAFP00000001133.2"/>
    </source>
</evidence>
<dbReference type="eggNOG" id="ENOG502TJ2N">
    <property type="taxonomic scope" value="Eukaryota"/>
</dbReference>
<dbReference type="Proteomes" id="UP000007646">
    <property type="component" value="Unassembled WGS sequence"/>
</dbReference>
<comment type="similarity">
    <text evidence="2">Belongs to the IGFL family.</text>
</comment>
<dbReference type="PANTHER" id="PTHR34827">
    <property type="entry name" value="INSULIN GROWTH FACTOR-LIKE FAMILY MEMBER 3-RELATED"/>
    <property type="match status" value="1"/>
</dbReference>
<accession>G3SNE9</accession>
<evidence type="ECO:0000256" key="4">
    <source>
        <dbReference type="ARBA" id="ARBA00022729"/>
    </source>
</evidence>
<evidence type="ECO:0000256" key="3">
    <source>
        <dbReference type="ARBA" id="ARBA00022525"/>
    </source>
</evidence>
<dbReference type="AlphaFoldDB" id="G3SNE9"/>
<reference evidence="5" key="2">
    <citation type="submission" date="2025-08" db="UniProtKB">
        <authorList>
            <consortium name="Ensembl"/>
        </authorList>
    </citation>
    <scope>IDENTIFICATION</scope>
    <source>
        <strain evidence="5">Isolate ISIS603380</strain>
    </source>
</reference>
<dbReference type="InParanoid" id="G3SNE9"/>
<protein>
    <submittedName>
        <fullName evidence="5">IGF like family member 4</fullName>
    </submittedName>
</protein>
<dbReference type="Ensembl" id="ENSLAFT00000001348.2">
    <property type="protein sequence ID" value="ENSLAFP00000001133.2"/>
    <property type="gene ID" value="ENSLAFG00000001349.2"/>
</dbReference>
<dbReference type="PANTHER" id="PTHR34827:SF1">
    <property type="entry name" value="INSULIN GROWTH FACTOR-LIKE FAMILY MEMBER 4"/>
    <property type="match status" value="1"/>
</dbReference>
<dbReference type="Pfam" id="PF14653">
    <property type="entry name" value="IGFL"/>
    <property type="match status" value="1"/>
</dbReference>
<reference evidence="5" key="3">
    <citation type="submission" date="2025-09" db="UniProtKB">
        <authorList>
            <consortium name="Ensembl"/>
        </authorList>
    </citation>
    <scope>IDENTIFICATION</scope>
    <source>
        <strain evidence="5">Isolate ISIS603380</strain>
    </source>
</reference>